<evidence type="ECO:0000313" key="2">
    <source>
        <dbReference type="Proteomes" id="UP000823927"/>
    </source>
</evidence>
<reference evidence="1" key="2">
    <citation type="journal article" date="2021" name="PeerJ">
        <title>Extensive microbial diversity within the chicken gut microbiome revealed by metagenomics and culture.</title>
        <authorList>
            <person name="Gilroy R."/>
            <person name="Ravi A."/>
            <person name="Getino M."/>
            <person name="Pursley I."/>
            <person name="Horton D.L."/>
            <person name="Alikhan N.F."/>
            <person name="Baker D."/>
            <person name="Gharbi K."/>
            <person name="Hall N."/>
            <person name="Watson M."/>
            <person name="Adriaenssens E.M."/>
            <person name="Foster-Nyarko E."/>
            <person name="Jarju S."/>
            <person name="Secka A."/>
            <person name="Antonio M."/>
            <person name="Oren A."/>
            <person name="Chaudhuri R.R."/>
            <person name="La Ragione R."/>
            <person name="Hildebrand F."/>
            <person name="Pallen M.J."/>
        </authorList>
    </citation>
    <scope>NUCLEOTIDE SEQUENCE</scope>
    <source>
        <strain evidence="1">CHK178-757</strain>
    </source>
</reference>
<dbReference type="Pfam" id="PF00756">
    <property type="entry name" value="Esterase"/>
    <property type="match status" value="1"/>
</dbReference>
<comment type="caution">
    <text evidence="1">The sequence shown here is derived from an EMBL/GenBank/DDBJ whole genome shotgun (WGS) entry which is preliminary data.</text>
</comment>
<organism evidence="1 2">
    <name type="scientific">Candidatus Scybalocola faecigallinarum</name>
    <dbReference type="NCBI Taxonomy" id="2840941"/>
    <lineage>
        <taxon>Bacteria</taxon>
        <taxon>Bacillati</taxon>
        <taxon>Bacillota</taxon>
        <taxon>Clostridia</taxon>
        <taxon>Lachnospirales</taxon>
        <taxon>Lachnospiraceae</taxon>
        <taxon>Lachnospiraceae incertae sedis</taxon>
        <taxon>Candidatus Scybalocola (ex Gilroy et al. 2021)</taxon>
    </lineage>
</organism>
<proteinExistence type="predicted"/>
<sequence>MQDGPVQYDIEHKHVTVFPGRTPGCPVVYLNTFAGELPAICEALQKRAGTDLPAGTDPGDVLDFTLAAITGLDWNHDLAPWDCPPVFKNGEPCTGGAQDYLKVLTEAIIPKVEESFSCPACWRGIAGYSLAGLFALWSLYETDLFLRAASMSGSLWFPGFKAYAFSHKPKGPLEKVYFSLGNKECKTRNPLLQTVQENTQAIEALYQSLGIQTVFRLNPGNHYKDGDKRTADGIRWMVEG</sequence>
<reference evidence="1" key="1">
    <citation type="submission" date="2020-10" db="EMBL/GenBank/DDBJ databases">
        <authorList>
            <person name="Gilroy R."/>
        </authorList>
    </citation>
    <scope>NUCLEOTIDE SEQUENCE</scope>
    <source>
        <strain evidence="1">CHK178-757</strain>
    </source>
</reference>
<dbReference type="Gene3D" id="3.40.50.1820">
    <property type="entry name" value="alpha/beta hydrolase"/>
    <property type="match status" value="1"/>
</dbReference>
<gene>
    <name evidence="1" type="ORF">IAB46_01735</name>
</gene>
<name>A0A9D1JQ22_9FIRM</name>
<dbReference type="GO" id="GO:0016787">
    <property type="term" value="F:hydrolase activity"/>
    <property type="evidence" value="ECO:0007669"/>
    <property type="project" value="UniProtKB-KW"/>
</dbReference>
<dbReference type="AlphaFoldDB" id="A0A9D1JQ22"/>
<keyword evidence="1" id="KW-0378">Hydrolase</keyword>
<protein>
    <submittedName>
        <fullName evidence="1">Alpha/beta hydrolase</fullName>
    </submittedName>
</protein>
<dbReference type="InterPro" id="IPR029058">
    <property type="entry name" value="AB_hydrolase_fold"/>
</dbReference>
<dbReference type="InterPro" id="IPR000801">
    <property type="entry name" value="Esterase-like"/>
</dbReference>
<dbReference type="EMBL" id="DVIT01000007">
    <property type="protein sequence ID" value="HIS46274.1"/>
    <property type="molecule type" value="Genomic_DNA"/>
</dbReference>
<evidence type="ECO:0000313" key="1">
    <source>
        <dbReference type="EMBL" id="HIS46274.1"/>
    </source>
</evidence>
<dbReference type="Proteomes" id="UP000823927">
    <property type="component" value="Unassembled WGS sequence"/>
</dbReference>
<dbReference type="PANTHER" id="PTHR48098:SF6">
    <property type="entry name" value="FERRI-BACILLIBACTIN ESTERASE BESA"/>
    <property type="match status" value="1"/>
</dbReference>
<dbReference type="InterPro" id="IPR050583">
    <property type="entry name" value="Mycobacterial_A85_antigen"/>
</dbReference>
<dbReference type="SUPFAM" id="SSF53474">
    <property type="entry name" value="alpha/beta-Hydrolases"/>
    <property type="match status" value="1"/>
</dbReference>
<dbReference type="PANTHER" id="PTHR48098">
    <property type="entry name" value="ENTEROCHELIN ESTERASE-RELATED"/>
    <property type="match status" value="1"/>
</dbReference>
<accession>A0A9D1JQ22</accession>